<dbReference type="InterPro" id="IPR038570">
    <property type="entry name" value="HicA_sf"/>
</dbReference>
<keyword evidence="6" id="KW-0694">RNA-binding</keyword>
<comment type="similarity">
    <text evidence="1">Belongs to the HicA mRNA interferase family.</text>
</comment>
<keyword evidence="4" id="KW-0255">Endonuclease</keyword>
<keyword evidence="9" id="KW-1185">Reference proteome</keyword>
<dbReference type="PANTHER" id="PTHR34873:SF3">
    <property type="entry name" value="ADDICTION MODULE TOXIN, HICA FAMILY"/>
    <property type="match status" value="1"/>
</dbReference>
<comment type="caution">
    <text evidence="8">The sequence shown here is derived from an EMBL/GenBank/DDBJ whole genome shotgun (WGS) entry which is preliminary data.</text>
</comment>
<dbReference type="EMBL" id="JACJQB010000027">
    <property type="protein sequence ID" value="MBD2189049.1"/>
    <property type="molecule type" value="Genomic_DNA"/>
</dbReference>
<keyword evidence="3" id="KW-0540">Nuclease</keyword>
<evidence type="ECO:0000256" key="5">
    <source>
        <dbReference type="ARBA" id="ARBA00022801"/>
    </source>
</evidence>
<keyword evidence="5" id="KW-0378">Hydrolase</keyword>
<name>A0ABR7ZYY4_9CYAN</name>
<evidence type="ECO:0000256" key="1">
    <source>
        <dbReference type="ARBA" id="ARBA00006620"/>
    </source>
</evidence>
<dbReference type="Gene3D" id="3.30.920.30">
    <property type="entry name" value="Hypothetical protein"/>
    <property type="match status" value="1"/>
</dbReference>
<dbReference type="InterPro" id="IPR012933">
    <property type="entry name" value="HicA_mRNA_interferase"/>
</dbReference>
<dbReference type="Pfam" id="PF07927">
    <property type="entry name" value="HicA_toxin"/>
    <property type="match status" value="1"/>
</dbReference>
<keyword evidence="2" id="KW-1277">Toxin-antitoxin system</keyword>
<evidence type="ECO:0000313" key="9">
    <source>
        <dbReference type="Proteomes" id="UP000642094"/>
    </source>
</evidence>
<evidence type="ECO:0000256" key="2">
    <source>
        <dbReference type="ARBA" id="ARBA00022649"/>
    </source>
</evidence>
<accession>A0ABR7ZYY4</accession>
<evidence type="ECO:0000256" key="3">
    <source>
        <dbReference type="ARBA" id="ARBA00022722"/>
    </source>
</evidence>
<evidence type="ECO:0000256" key="6">
    <source>
        <dbReference type="ARBA" id="ARBA00022884"/>
    </source>
</evidence>
<organism evidence="8 9">
    <name type="scientific">Pseudanabaena mucicola FACHB-723</name>
    <dbReference type="NCBI Taxonomy" id="2692860"/>
    <lineage>
        <taxon>Bacteria</taxon>
        <taxon>Bacillati</taxon>
        <taxon>Cyanobacteriota</taxon>
        <taxon>Cyanophyceae</taxon>
        <taxon>Pseudanabaenales</taxon>
        <taxon>Pseudanabaenaceae</taxon>
        <taxon>Pseudanabaena</taxon>
    </lineage>
</organism>
<gene>
    <name evidence="8" type="ORF">H6F41_12965</name>
</gene>
<dbReference type="PANTHER" id="PTHR34873">
    <property type="entry name" value="SSR1766 PROTEIN"/>
    <property type="match status" value="1"/>
</dbReference>
<keyword evidence="7" id="KW-0346">Stress response</keyword>
<evidence type="ECO:0000256" key="7">
    <source>
        <dbReference type="ARBA" id="ARBA00023016"/>
    </source>
</evidence>
<reference evidence="8 9" key="1">
    <citation type="journal article" date="2020" name="ISME J.">
        <title>Comparative genomics reveals insights into cyanobacterial evolution and habitat adaptation.</title>
        <authorList>
            <person name="Chen M.Y."/>
            <person name="Teng W.K."/>
            <person name="Zhao L."/>
            <person name="Hu C.X."/>
            <person name="Zhou Y.K."/>
            <person name="Han B.P."/>
            <person name="Song L.R."/>
            <person name="Shu W.S."/>
        </authorList>
    </citation>
    <scope>NUCLEOTIDE SEQUENCE [LARGE SCALE GENOMIC DNA]</scope>
    <source>
        <strain evidence="8 9">FACHB-723</strain>
    </source>
</reference>
<dbReference type="RefSeq" id="WP_190403888.1">
    <property type="nucleotide sequence ID" value="NZ_JACJQB010000027.1"/>
</dbReference>
<sequence>MSNFPSVKAKEFIRVIEKLGFYFDRQKGSHAIYKNIQGKRVVVPIHSGKDIKQGTLMGMIQDIDVDKETFFKLLQE</sequence>
<evidence type="ECO:0000313" key="8">
    <source>
        <dbReference type="EMBL" id="MBD2189049.1"/>
    </source>
</evidence>
<dbReference type="SUPFAM" id="SSF54786">
    <property type="entry name" value="YcfA/nrd intein domain"/>
    <property type="match status" value="1"/>
</dbReference>
<protein>
    <submittedName>
        <fullName evidence="8">Type II toxin-antitoxin system HicA family toxin</fullName>
    </submittedName>
</protein>
<dbReference type="Proteomes" id="UP000642094">
    <property type="component" value="Unassembled WGS sequence"/>
</dbReference>
<evidence type="ECO:0000256" key="4">
    <source>
        <dbReference type="ARBA" id="ARBA00022759"/>
    </source>
</evidence>
<proteinExistence type="inferred from homology"/>